<gene>
    <name evidence="1" type="ORF">KPZU09_31180</name>
    <name evidence="2" type="ORF">NCTC9128_04429</name>
</gene>
<evidence type="ECO:0000313" key="3">
    <source>
        <dbReference type="Proteomes" id="UP000251088"/>
    </source>
</evidence>
<organism evidence="2 3">
    <name type="scientific">Klebsiella pneumoniae</name>
    <dbReference type="NCBI Taxonomy" id="573"/>
    <lineage>
        <taxon>Bacteria</taxon>
        <taxon>Pseudomonadati</taxon>
        <taxon>Pseudomonadota</taxon>
        <taxon>Gammaproteobacteria</taxon>
        <taxon>Enterobacterales</taxon>
        <taxon>Enterobacteriaceae</taxon>
        <taxon>Klebsiella/Raoultella group</taxon>
        <taxon>Klebsiella</taxon>
        <taxon>Klebsiella pneumoniae complex</taxon>
    </lineage>
</organism>
<dbReference type="EMBL" id="UAWN01000013">
    <property type="protein sequence ID" value="SQC38308.1"/>
    <property type="molecule type" value="Genomic_DNA"/>
</dbReference>
<reference evidence="1" key="2">
    <citation type="submission" date="2020-10" db="EMBL/GenBank/DDBJ databases">
        <title>Genome Sequence of ESBL Producing Zambian Clinical Strains.</title>
        <authorList>
            <person name="Shawa M."/>
            <person name="Furuta Y."/>
            <person name="Simbotwe M."/>
            <person name="Mulenga E."/>
            <person name="Mubanga M."/>
            <person name="Mulenga G."/>
            <person name="Kaile C."/>
            <person name="Zorigt T."/>
            <person name="Hang'ombe B."/>
            <person name="Higashi H."/>
        </authorList>
    </citation>
    <scope>NUCLEOTIDE SEQUENCE</scope>
    <source>
        <strain evidence="1">Zam_UTH_09</strain>
    </source>
</reference>
<evidence type="ECO:0000313" key="1">
    <source>
        <dbReference type="EMBL" id="GHK53382.1"/>
    </source>
</evidence>
<dbReference type="EMBL" id="BNFF01000001">
    <property type="protein sequence ID" value="GHK53382.1"/>
    <property type="molecule type" value="Genomic_DNA"/>
</dbReference>
<accession>A0A2X3E7D1</accession>
<sequence length="59" mass="6368">MPIGNDLAPMVRLSAAAKASNSNNPGTATERTAVVENDITDIPDMIMIVIIVIDFIQLW</sequence>
<dbReference type="Proteomes" id="UP000251088">
    <property type="component" value="Unassembled WGS sequence"/>
</dbReference>
<reference evidence="2 3" key="1">
    <citation type="submission" date="2018-06" db="EMBL/GenBank/DDBJ databases">
        <authorList>
            <consortium name="Pathogen Informatics"/>
            <person name="Doyle S."/>
        </authorList>
    </citation>
    <scope>NUCLEOTIDE SEQUENCE [LARGE SCALE GENOMIC DNA]</scope>
    <source>
        <strain evidence="2 3">NCTC9128</strain>
    </source>
</reference>
<dbReference type="Proteomes" id="UP000655094">
    <property type="component" value="Unassembled WGS sequence"/>
</dbReference>
<dbReference type="AlphaFoldDB" id="A0A2X3E7D1"/>
<protein>
    <submittedName>
        <fullName evidence="2">Uncharacterized protein</fullName>
    </submittedName>
</protein>
<evidence type="ECO:0000313" key="2">
    <source>
        <dbReference type="EMBL" id="SQC38308.1"/>
    </source>
</evidence>
<proteinExistence type="predicted"/>
<name>A0A2X3E7D1_KLEPN</name>